<feature type="disulfide bond" description="Redox-active" evidence="14">
    <location>
        <begin position="37"/>
        <end position="40"/>
    </location>
</feature>
<evidence type="ECO:0000256" key="1">
    <source>
        <dbReference type="ARBA" id="ARBA00004429"/>
    </source>
</evidence>
<comment type="function">
    <text evidence="14">Required for disulfide bond formation in some periplasmic proteins. Acts by oxidizing the DsbA protein.</text>
</comment>
<dbReference type="SUPFAM" id="SSF158442">
    <property type="entry name" value="DsbB-like"/>
    <property type="match status" value="1"/>
</dbReference>
<evidence type="ECO:0000256" key="14">
    <source>
        <dbReference type="HAMAP-Rule" id="MF_00286"/>
    </source>
</evidence>
<keyword evidence="7 14" id="KW-0249">Electron transport</keyword>
<comment type="subcellular location">
    <subcellularLocation>
        <location evidence="1">Cell inner membrane</location>
        <topology evidence="1">Multi-pass membrane protein</topology>
    </subcellularLocation>
    <subcellularLocation>
        <location evidence="14">Cell membrane</location>
        <topology evidence="14">Multi-pass membrane protein</topology>
    </subcellularLocation>
</comment>
<proteinExistence type="inferred from homology"/>
<dbReference type="AlphaFoldDB" id="A0A5B8CR79"/>
<dbReference type="InterPro" id="IPR003752">
    <property type="entry name" value="DiS_bond_form_DsbB/BdbC"/>
</dbReference>
<keyword evidence="17" id="KW-1185">Reference proteome</keyword>
<dbReference type="HAMAP" id="MF_00286">
    <property type="entry name" value="DsbB"/>
    <property type="match status" value="1"/>
</dbReference>
<feature type="transmembrane region" description="Helical" evidence="15">
    <location>
        <begin position="41"/>
        <end position="60"/>
    </location>
</feature>
<keyword evidence="11 14" id="KW-1015">Disulfide bond</keyword>
<keyword evidence="8 14" id="KW-1133">Transmembrane helix</keyword>
<evidence type="ECO:0000256" key="6">
    <source>
        <dbReference type="ARBA" id="ARBA00022692"/>
    </source>
</evidence>
<keyword evidence="13 14" id="KW-0676">Redox-active center</keyword>
<dbReference type="GO" id="GO:0005886">
    <property type="term" value="C:plasma membrane"/>
    <property type="evidence" value="ECO:0007669"/>
    <property type="project" value="UniProtKB-SubCell"/>
</dbReference>
<comment type="similarity">
    <text evidence="2 14">Belongs to the DsbB family.</text>
</comment>
<evidence type="ECO:0000256" key="10">
    <source>
        <dbReference type="ARBA" id="ARBA00023136"/>
    </source>
</evidence>
<dbReference type="KEGG" id="mmec:FIU01_04065"/>
<dbReference type="InterPro" id="IPR023380">
    <property type="entry name" value="DsbB-like_sf"/>
</dbReference>
<feature type="topological domain" description="Periplasmic" evidence="14">
    <location>
        <begin position="28"/>
        <end position="45"/>
    </location>
</feature>
<keyword evidence="4 14" id="KW-1003">Cell membrane</keyword>
<dbReference type="Gene3D" id="1.20.1550.10">
    <property type="entry name" value="DsbB-like"/>
    <property type="match status" value="1"/>
</dbReference>
<reference evidence="17" key="1">
    <citation type="journal article" date="2019" name="ISME J.">
        <title>Evolution in action: habitat transition from sediment to the pelagial leads to genome streamlining in Methylophilaceae.</title>
        <authorList>
            <person name="Salcher M."/>
            <person name="Schaefle D."/>
            <person name="Kaspar M."/>
            <person name="Neuenschwander S.M."/>
            <person name="Ghai R."/>
        </authorList>
    </citation>
    <scope>NUCLEOTIDE SEQUENCE [LARGE SCALE GENOMIC DNA]</scope>
    <source>
        <strain evidence="17">MMS-M-51</strain>
    </source>
</reference>
<evidence type="ECO:0000256" key="15">
    <source>
        <dbReference type="SAM" id="Phobius"/>
    </source>
</evidence>
<feature type="topological domain" description="Cytoplasmic" evidence="14">
    <location>
        <begin position="1"/>
        <end position="10"/>
    </location>
</feature>
<feature type="transmembrane region" description="Helical" evidence="15">
    <location>
        <begin position="12"/>
        <end position="29"/>
    </location>
</feature>
<organism evidence="16 17">
    <name type="scientific">Methylophilus medardicus</name>
    <dbReference type="NCBI Taxonomy" id="2588534"/>
    <lineage>
        <taxon>Bacteria</taxon>
        <taxon>Pseudomonadati</taxon>
        <taxon>Pseudomonadota</taxon>
        <taxon>Betaproteobacteria</taxon>
        <taxon>Nitrosomonadales</taxon>
        <taxon>Methylophilaceae</taxon>
        <taxon>Methylophilus</taxon>
    </lineage>
</organism>
<feature type="transmembrane region" description="Helical" evidence="15">
    <location>
        <begin position="65"/>
        <end position="86"/>
    </location>
</feature>
<evidence type="ECO:0000256" key="5">
    <source>
        <dbReference type="ARBA" id="ARBA00022519"/>
    </source>
</evidence>
<keyword evidence="9 14" id="KW-0560">Oxidoreductase</keyword>
<protein>
    <recommendedName>
        <fullName evidence="14">Disulfide bond formation protein B</fullName>
    </recommendedName>
    <alternativeName>
        <fullName evidence="14">Disulfide oxidoreductase</fullName>
    </alternativeName>
</protein>
<evidence type="ECO:0000313" key="16">
    <source>
        <dbReference type="EMBL" id="QDC43775.1"/>
    </source>
</evidence>
<dbReference type="GO" id="GO:0015035">
    <property type="term" value="F:protein-disulfide reductase activity"/>
    <property type="evidence" value="ECO:0007669"/>
    <property type="project" value="UniProtKB-UniRule"/>
</dbReference>
<dbReference type="Proteomes" id="UP000311008">
    <property type="component" value="Chromosome"/>
</dbReference>
<evidence type="ECO:0000256" key="2">
    <source>
        <dbReference type="ARBA" id="ARBA00008823"/>
    </source>
</evidence>
<evidence type="ECO:0000256" key="11">
    <source>
        <dbReference type="ARBA" id="ARBA00023157"/>
    </source>
</evidence>
<keyword evidence="12 14" id="KW-0143">Chaperone</keyword>
<evidence type="ECO:0000256" key="3">
    <source>
        <dbReference type="ARBA" id="ARBA00022448"/>
    </source>
</evidence>
<sequence>MCQWFKGRGGYIVGTLAAFGIVALALFIQVQNQLEPCPLCISQRIIFMSVGILFLLHAFVSPKSWLHLGLMGLEVLTALGGAGVAIRHWWLQAHKADIIADCGVGFDYMFENFPLKKAFTLVFRGTGDCAAIDWTLLGLTLPQLGLISFLLFGCYAVYLFRLRRAGCTSPS</sequence>
<keyword evidence="3 14" id="KW-0813">Transport</keyword>
<dbReference type="GO" id="GO:0006457">
    <property type="term" value="P:protein folding"/>
    <property type="evidence" value="ECO:0007669"/>
    <property type="project" value="InterPro"/>
</dbReference>
<keyword evidence="6 14" id="KW-0812">Transmembrane</keyword>
<evidence type="ECO:0000313" key="17">
    <source>
        <dbReference type="Proteomes" id="UP000311008"/>
    </source>
</evidence>
<accession>A0A5B8CR79</accession>
<comment type="caution">
    <text evidence="14">Lacks conserved residue(s) required for the propagation of feature annotation.</text>
</comment>
<feature type="transmembrane region" description="Helical" evidence="15">
    <location>
        <begin position="141"/>
        <end position="160"/>
    </location>
</feature>
<dbReference type="RefSeq" id="WP_140003123.1">
    <property type="nucleotide sequence ID" value="NZ_CP040946.1"/>
</dbReference>
<feature type="topological domain" description="Cytoplasmic" evidence="14">
    <location>
        <begin position="63"/>
        <end position="68"/>
    </location>
</feature>
<dbReference type="PANTHER" id="PTHR36570:SF3">
    <property type="entry name" value="DISULFIDE BOND FORMATION PROTEIN B"/>
    <property type="match status" value="1"/>
</dbReference>
<keyword evidence="10 14" id="KW-0472">Membrane</keyword>
<dbReference type="Pfam" id="PF02600">
    <property type="entry name" value="DsbB"/>
    <property type="match status" value="1"/>
</dbReference>
<evidence type="ECO:0000256" key="4">
    <source>
        <dbReference type="ARBA" id="ARBA00022475"/>
    </source>
</evidence>
<dbReference type="OrthoDB" id="3711263at2"/>
<evidence type="ECO:0000256" key="8">
    <source>
        <dbReference type="ARBA" id="ARBA00022989"/>
    </source>
</evidence>
<dbReference type="InterPro" id="IPR050183">
    <property type="entry name" value="DsbB"/>
</dbReference>
<name>A0A5B8CR79_9PROT</name>
<dbReference type="PANTHER" id="PTHR36570">
    <property type="entry name" value="DISULFIDE BOND FORMATION PROTEIN B"/>
    <property type="match status" value="1"/>
</dbReference>
<dbReference type="InterPro" id="IPR022920">
    <property type="entry name" value="Disulphide_bond_form_DsbB"/>
</dbReference>
<evidence type="ECO:0000256" key="9">
    <source>
        <dbReference type="ARBA" id="ARBA00023002"/>
    </source>
</evidence>
<gene>
    <name evidence="14" type="primary">dsbB</name>
    <name evidence="16" type="ORF">FIU01_04065</name>
</gene>
<evidence type="ECO:0000256" key="7">
    <source>
        <dbReference type="ARBA" id="ARBA00022982"/>
    </source>
</evidence>
<dbReference type="EMBL" id="CP040946">
    <property type="protein sequence ID" value="QDC43775.1"/>
    <property type="molecule type" value="Genomic_DNA"/>
</dbReference>
<keyword evidence="5" id="KW-0997">Cell inner membrane</keyword>
<dbReference type="GO" id="GO:0009055">
    <property type="term" value="F:electron transfer activity"/>
    <property type="evidence" value="ECO:0007669"/>
    <property type="project" value="UniProtKB-UniRule"/>
</dbReference>
<feature type="topological domain" description="Cytoplasmic" evidence="14">
    <location>
        <begin position="163"/>
        <end position="171"/>
    </location>
</feature>
<evidence type="ECO:0000256" key="13">
    <source>
        <dbReference type="ARBA" id="ARBA00023284"/>
    </source>
</evidence>
<evidence type="ECO:0000256" key="12">
    <source>
        <dbReference type="ARBA" id="ARBA00023186"/>
    </source>
</evidence>